<dbReference type="GO" id="GO:0005737">
    <property type="term" value="C:cytoplasm"/>
    <property type="evidence" value="ECO:0007669"/>
    <property type="project" value="TreeGrafter"/>
</dbReference>
<dbReference type="InterPro" id="IPR016181">
    <property type="entry name" value="Acyl_CoA_acyltransferase"/>
</dbReference>
<comment type="caution">
    <text evidence="5">The sequence shown here is derived from an EMBL/GenBank/DDBJ whole genome shotgun (WGS) entry which is preliminary data.</text>
</comment>
<dbReference type="Gene3D" id="3.40.630.30">
    <property type="match status" value="1"/>
</dbReference>
<dbReference type="EC" id="2.3.1.-" evidence="5"/>
<feature type="domain" description="N-acetyltransferase" evidence="4">
    <location>
        <begin position="8"/>
        <end position="169"/>
    </location>
</feature>
<dbReference type="OrthoDB" id="9795206at2"/>
<name>A0A8B4QDP5_9BACL</name>
<evidence type="ECO:0000256" key="3">
    <source>
        <dbReference type="ARBA" id="ARBA00038502"/>
    </source>
</evidence>
<comment type="similarity">
    <text evidence="3">Belongs to the acetyltransferase family. RimJ subfamily.</text>
</comment>
<keyword evidence="1 5" id="KW-0808">Transferase</keyword>
<dbReference type="SUPFAM" id="SSF55729">
    <property type="entry name" value="Acyl-CoA N-acyltransferases (Nat)"/>
    <property type="match status" value="1"/>
</dbReference>
<dbReference type="InterPro" id="IPR051531">
    <property type="entry name" value="N-acetyltransferase"/>
</dbReference>
<keyword evidence="2 5" id="KW-0012">Acyltransferase</keyword>
<dbReference type="EMBL" id="SNZG01000014">
    <property type="protein sequence ID" value="TDR38812.1"/>
    <property type="molecule type" value="Genomic_DNA"/>
</dbReference>
<accession>A0A8B4QDP5</accession>
<dbReference type="EMBL" id="UGNP01000001">
    <property type="protein sequence ID" value="STX10718.1"/>
    <property type="molecule type" value="Genomic_DNA"/>
</dbReference>
<dbReference type="GO" id="GO:0008999">
    <property type="term" value="F:protein-N-terminal-alanine acetyltransferase activity"/>
    <property type="evidence" value="ECO:0007669"/>
    <property type="project" value="TreeGrafter"/>
</dbReference>
<dbReference type="AlphaFoldDB" id="A0A8B4QDP5"/>
<dbReference type="PANTHER" id="PTHR43792:SF8">
    <property type="entry name" value="[RIBOSOMAL PROTEIN US5]-ALANINE N-ACETYLTRANSFERASE"/>
    <property type="match status" value="1"/>
</dbReference>
<evidence type="ECO:0000256" key="2">
    <source>
        <dbReference type="ARBA" id="ARBA00023315"/>
    </source>
</evidence>
<organism evidence="5 7">
    <name type="scientific">Kurthia zopfii</name>
    <dbReference type="NCBI Taxonomy" id="1650"/>
    <lineage>
        <taxon>Bacteria</taxon>
        <taxon>Bacillati</taxon>
        <taxon>Bacillota</taxon>
        <taxon>Bacilli</taxon>
        <taxon>Bacillales</taxon>
        <taxon>Caryophanaceae</taxon>
        <taxon>Kurthia</taxon>
    </lineage>
</organism>
<dbReference type="PROSITE" id="PS51186">
    <property type="entry name" value="GNAT"/>
    <property type="match status" value="1"/>
</dbReference>
<evidence type="ECO:0000256" key="1">
    <source>
        <dbReference type="ARBA" id="ARBA00022679"/>
    </source>
</evidence>
<keyword evidence="8" id="KW-1185">Reference proteome</keyword>
<evidence type="ECO:0000313" key="5">
    <source>
        <dbReference type="EMBL" id="STX10718.1"/>
    </source>
</evidence>
<dbReference type="PANTHER" id="PTHR43792">
    <property type="entry name" value="GNAT FAMILY, PUTATIVE (AFU_ORTHOLOGUE AFUA_3G00765)-RELATED-RELATED"/>
    <property type="match status" value="1"/>
</dbReference>
<reference evidence="6 8" key="2">
    <citation type="submission" date="2019-03" db="EMBL/GenBank/DDBJ databases">
        <title>Genomic Encyclopedia of Type Strains, Phase IV (KMG-IV): sequencing the most valuable type-strain genomes for metagenomic binning, comparative biology and taxonomic classification.</title>
        <authorList>
            <person name="Goeker M."/>
        </authorList>
    </citation>
    <scope>NUCLEOTIDE SEQUENCE [LARGE SCALE GENOMIC DNA]</scope>
    <source>
        <strain evidence="6 8">DSM 20580</strain>
    </source>
</reference>
<dbReference type="Pfam" id="PF13302">
    <property type="entry name" value="Acetyltransf_3"/>
    <property type="match status" value="1"/>
</dbReference>
<dbReference type="Proteomes" id="UP000254330">
    <property type="component" value="Unassembled WGS sequence"/>
</dbReference>
<dbReference type="RefSeq" id="WP_109349556.1">
    <property type="nucleotide sequence ID" value="NZ_BJUE01000035.1"/>
</dbReference>
<gene>
    <name evidence="5" type="primary">ydaF_4</name>
    <name evidence="6" type="ORF">DFR61_11431</name>
    <name evidence="5" type="ORF">NCTC10597_02489</name>
</gene>
<proteinExistence type="inferred from homology"/>
<evidence type="ECO:0000313" key="8">
    <source>
        <dbReference type="Proteomes" id="UP000294641"/>
    </source>
</evidence>
<evidence type="ECO:0000259" key="4">
    <source>
        <dbReference type="PROSITE" id="PS51186"/>
    </source>
</evidence>
<reference evidence="5 7" key="1">
    <citation type="submission" date="2018-06" db="EMBL/GenBank/DDBJ databases">
        <authorList>
            <consortium name="Pathogen Informatics"/>
            <person name="Doyle S."/>
        </authorList>
    </citation>
    <scope>NUCLEOTIDE SEQUENCE [LARGE SCALE GENOMIC DNA]</scope>
    <source>
        <strain evidence="5 7">NCTC10597</strain>
    </source>
</reference>
<dbReference type="InterPro" id="IPR000182">
    <property type="entry name" value="GNAT_dom"/>
</dbReference>
<evidence type="ECO:0000313" key="7">
    <source>
        <dbReference type="Proteomes" id="UP000254330"/>
    </source>
</evidence>
<sequence length="180" mass="21158">MKLESERCFLRTLEEEDAPELTSLIVRNKKFWTIHEPLHSPEFYTEKFQLKRIIESVHQMSLGREYSFGIFLKETGDLIGHISIYSIKRLPFSSAFIGYSLDERFTRKGLTTEAVKRVSQFGFEDLELHRIEAYVSPANEGSYHVLENADYSREGLLKEILYINGKWVDHYLYAKIESEH</sequence>
<evidence type="ECO:0000313" key="6">
    <source>
        <dbReference type="EMBL" id="TDR38812.1"/>
    </source>
</evidence>
<dbReference type="Proteomes" id="UP000294641">
    <property type="component" value="Unassembled WGS sequence"/>
</dbReference>
<protein>
    <submittedName>
        <fullName evidence="5">Ribosomal N-acetyltransferase YdaF</fullName>
        <ecNumber evidence="5">2.3.1.-</ecNumber>
    </submittedName>
    <submittedName>
        <fullName evidence="6">Ribosomal-protein-alanine N-acetyltransferase</fullName>
    </submittedName>
</protein>